<sequence>MFQQPAKPPLPLLKQIRQYQVYHYSINYRYPRKSHHMVLPIGQTSVDLVINITTNSGGLDSIAVPGLQCIEIDMSKVNFKFSLPSMYRLINMMVNVIVDYPNGYPLYVSQLPVTCTTVSPYSCKLISPDGLTPKLQTLIISIAEEYSSEPPPDIPIKLTVRGIDFTTSFKNLFPYNVSRTSNVVKEINYPPSGKTIVQDYQMFPYEKVNILLVENSNSFFYIKDSSQSMPSFSPYTLLQQNQTHSTYLQNTAYRTILSGQISPLILDNQTTIISNNYSSTYTRFSLNQPLSSNNGYDPSLGCFLGFATINISTIGKPVLVTSVSSSSALNYPNPYPYSYDPIQGVFTFSNVFALSSYLQKDNLFLNFSPGGFGTSPFRSLPKSILYTRV</sequence>
<proteinExistence type="predicted"/>
<dbReference type="GeneID" id="31358142"/>
<comment type="caution">
    <text evidence="1">The sequence shown here is derived from an EMBL/GenBank/DDBJ whole genome shotgun (WGS) entry which is preliminary data.</text>
</comment>
<dbReference type="AlphaFoldDB" id="D3B2K5"/>
<dbReference type="RefSeq" id="XP_020435670.1">
    <property type="nucleotide sequence ID" value="XM_020573598.1"/>
</dbReference>
<gene>
    <name evidence="1" type="ORF">PPL_02619</name>
</gene>
<protein>
    <submittedName>
        <fullName evidence="1">Uncharacterized protein</fullName>
    </submittedName>
</protein>
<evidence type="ECO:0000313" key="1">
    <source>
        <dbReference type="EMBL" id="EFA83553.1"/>
    </source>
</evidence>
<dbReference type="Proteomes" id="UP000001396">
    <property type="component" value="Unassembled WGS sequence"/>
</dbReference>
<dbReference type="InParanoid" id="D3B2K5"/>
<organism evidence="1 2">
    <name type="scientific">Heterostelium pallidum (strain ATCC 26659 / Pp 5 / PN500)</name>
    <name type="common">Cellular slime mold</name>
    <name type="synonym">Polysphondylium pallidum</name>
    <dbReference type="NCBI Taxonomy" id="670386"/>
    <lineage>
        <taxon>Eukaryota</taxon>
        <taxon>Amoebozoa</taxon>
        <taxon>Evosea</taxon>
        <taxon>Eumycetozoa</taxon>
        <taxon>Dictyostelia</taxon>
        <taxon>Acytosteliales</taxon>
        <taxon>Acytosteliaceae</taxon>
        <taxon>Heterostelium</taxon>
    </lineage>
</organism>
<name>D3B2K5_HETP5</name>
<evidence type="ECO:0000313" key="2">
    <source>
        <dbReference type="Proteomes" id="UP000001396"/>
    </source>
</evidence>
<keyword evidence="2" id="KW-1185">Reference proteome</keyword>
<reference evidence="1 2" key="1">
    <citation type="journal article" date="2011" name="Genome Res.">
        <title>Phylogeny-wide analysis of social amoeba genomes highlights ancient origins for complex intercellular communication.</title>
        <authorList>
            <person name="Heidel A.J."/>
            <person name="Lawal H.M."/>
            <person name="Felder M."/>
            <person name="Schilde C."/>
            <person name="Helps N.R."/>
            <person name="Tunggal B."/>
            <person name="Rivero F."/>
            <person name="John U."/>
            <person name="Schleicher M."/>
            <person name="Eichinger L."/>
            <person name="Platzer M."/>
            <person name="Noegel A.A."/>
            <person name="Schaap P."/>
            <person name="Gloeckner G."/>
        </authorList>
    </citation>
    <scope>NUCLEOTIDE SEQUENCE [LARGE SCALE GENOMIC DNA]</scope>
    <source>
        <strain evidence="2">ATCC 26659 / Pp 5 / PN500</strain>
    </source>
</reference>
<accession>D3B2K5</accession>
<dbReference type="EMBL" id="ADBJ01000010">
    <property type="protein sequence ID" value="EFA83553.1"/>
    <property type="molecule type" value="Genomic_DNA"/>
</dbReference>